<dbReference type="PANTHER" id="PTHR48106:SF8">
    <property type="entry name" value="OS02G0805600 PROTEIN"/>
    <property type="match status" value="1"/>
</dbReference>
<dbReference type="InterPro" id="IPR013149">
    <property type="entry name" value="ADH-like_C"/>
</dbReference>
<gene>
    <name evidence="4" type="primary">qorA_11</name>
    <name evidence="4" type="ORF">GALL_341200</name>
</gene>
<dbReference type="AlphaFoldDB" id="A0A1J5QKU1"/>
<evidence type="ECO:0000259" key="3">
    <source>
        <dbReference type="SMART" id="SM00829"/>
    </source>
</evidence>
<sequence length="327" mass="34547">MVSMRAAEISAPGGPEVLRWVDRERPQPGPGEVLLRVRAFGVNRPDLLQRRGLYPPPPGASDIPGLEVCGDVVGGDLGELQPGQRVCALLAGGGYAEYCVVPAVQCLPAPAAFSDAEAAALPETFFTVWHNVFERAALRAGETLLVHGGASGIGTVAIQLAVARGARVLATAGSADKCRACVELGAERAIDYKSEDFVAVVREHTGGRGVDVVLDMVAGDYIARDLACLAEDGRVVIIAVQGGTQASFDAARLMVRRQTITGSTLRARSVEFKGALARQLRQEVWPLLDAGRVRPQLHAVLPADELVQAHALLERGANVGKVVLTWS</sequence>
<dbReference type="SMART" id="SM00829">
    <property type="entry name" value="PKS_ER"/>
    <property type="match status" value="1"/>
</dbReference>
<evidence type="ECO:0000256" key="1">
    <source>
        <dbReference type="ARBA" id="ARBA00022857"/>
    </source>
</evidence>
<dbReference type="Gene3D" id="3.90.180.10">
    <property type="entry name" value="Medium-chain alcohol dehydrogenases, catalytic domain"/>
    <property type="match status" value="1"/>
</dbReference>
<dbReference type="EC" id="1.6.5.5" evidence="4"/>
<dbReference type="SUPFAM" id="SSF50129">
    <property type="entry name" value="GroES-like"/>
    <property type="match status" value="1"/>
</dbReference>
<dbReference type="GO" id="GO:0070402">
    <property type="term" value="F:NADPH binding"/>
    <property type="evidence" value="ECO:0007669"/>
    <property type="project" value="TreeGrafter"/>
</dbReference>
<comment type="caution">
    <text evidence="4">The sequence shown here is derived from an EMBL/GenBank/DDBJ whole genome shotgun (WGS) entry which is preliminary data.</text>
</comment>
<accession>A0A1J5QKU1</accession>
<proteinExistence type="predicted"/>
<feature type="domain" description="Enoyl reductase (ER)" evidence="3">
    <location>
        <begin position="13"/>
        <end position="324"/>
    </location>
</feature>
<dbReference type="InterPro" id="IPR036291">
    <property type="entry name" value="NAD(P)-bd_dom_sf"/>
</dbReference>
<protein>
    <submittedName>
        <fullName evidence="4">Quinone oxidoreductase 1</fullName>
        <ecNumber evidence="4">1.6.5.5</ecNumber>
    </submittedName>
</protein>
<organism evidence="4">
    <name type="scientific">mine drainage metagenome</name>
    <dbReference type="NCBI Taxonomy" id="410659"/>
    <lineage>
        <taxon>unclassified sequences</taxon>
        <taxon>metagenomes</taxon>
        <taxon>ecological metagenomes</taxon>
    </lineage>
</organism>
<evidence type="ECO:0000313" key="4">
    <source>
        <dbReference type="EMBL" id="OIQ84072.1"/>
    </source>
</evidence>
<dbReference type="SUPFAM" id="SSF51735">
    <property type="entry name" value="NAD(P)-binding Rossmann-fold domains"/>
    <property type="match status" value="1"/>
</dbReference>
<dbReference type="InterPro" id="IPR011032">
    <property type="entry name" value="GroES-like_sf"/>
</dbReference>
<reference evidence="4" key="1">
    <citation type="submission" date="2016-10" db="EMBL/GenBank/DDBJ databases">
        <title>Sequence of Gallionella enrichment culture.</title>
        <authorList>
            <person name="Poehlein A."/>
            <person name="Muehling M."/>
            <person name="Daniel R."/>
        </authorList>
    </citation>
    <scope>NUCLEOTIDE SEQUENCE</scope>
</reference>
<dbReference type="EMBL" id="MLJW01000648">
    <property type="protein sequence ID" value="OIQ84072.1"/>
    <property type="molecule type" value="Genomic_DNA"/>
</dbReference>
<dbReference type="Pfam" id="PF00107">
    <property type="entry name" value="ADH_zinc_N"/>
    <property type="match status" value="1"/>
</dbReference>
<dbReference type="PANTHER" id="PTHR48106">
    <property type="entry name" value="QUINONE OXIDOREDUCTASE PIG3-RELATED"/>
    <property type="match status" value="1"/>
</dbReference>
<dbReference type="InterPro" id="IPR013154">
    <property type="entry name" value="ADH-like_N"/>
</dbReference>
<name>A0A1J5QKU1_9ZZZZ</name>
<dbReference type="CDD" id="cd05276">
    <property type="entry name" value="p53_inducible_oxidoreductase"/>
    <property type="match status" value="1"/>
</dbReference>
<dbReference type="InterPro" id="IPR020843">
    <property type="entry name" value="ER"/>
</dbReference>
<evidence type="ECO:0000256" key="2">
    <source>
        <dbReference type="ARBA" id="ARBA00023002"/>
    </source>
</evidence>
<dbReference type="InterPro" id="IPR014189">
    <property type="entry name" value="Quinone_OxRdtase_PIG3"/>
</dbReference>
<dbReference type="Gene3D" id="3.40.50.720">
    <property type="entry name" value="NAD(P)-binding Rossmann-like Domain"/>
    <property type="match status" value="1"/>
</dbReference>
<dbReference type="GO" id="GO:0003960">
    <property type="term" value="F:quinone reductase (NADPH) activity"/>
    <property type="evidence" value="ECO:0007669"/>
    <property type="project" value="UniProtKB-EC"/>
</dbReference>
<dbReference type="NCBIfam" id="TIGR02824">
    <property type="entry name" value="quinone_pig3"/>
    <property type="match status" value="1"/>
</dbReference>
<dbReference type="Pfam" id="PF08240">
    <property type="entry name" value="ADH_N"/>
    <property type="match status" value="1"/>
</dbReference>
<keyword evidence="2 4" id="KW-0560">Oxidoreductase</keyword>
<keyword evidence="1" id="KW-0521">NADP</keyword>